<dbReference type="Gene3D" id="6.10.250.2090">
    <property type="match status" value="1"/>
</dbReference>
<comment type="subcellular location">
    <subcellularLocation>
        <location evidence="1">Membrane</location>
        <topology evidence="1">Single-pass membrane protein</topology>
    </subcellularLocation>
</comment>
<dbReference type="CDD" id="cd13438">
    <property type="entry name" value="SPFH_eoslipins_u2"/>
    <property type="match status" value="1"/>
</dbReference>
<dbReference type="SMART" id="SM00244">
    <property type="entry name" value="PHB"/>
    <property type="match status" value="1"/>
</dbReference>
<dbReference type="EMBL" id="CP032694">
    <property type="protein sequence ID" value="AYG61368.1"/>
    <property type="molecule type" value="Genomic_DNA"/>
</dbReference>
<dbReference type="Proteomes" id="UP000282195">
    <property type="component" value="Chromosome"/>
</dbReference>
<dbReference type="KEGG" id="rjg:CCGE525_08410"/>
<dbReference type="GO" id="GO:0005886">
    <property type="term" value="C:plasma membrane"/>
    <property type="evidence" value="ECO:0007669"/>
    <property type="project" value="InterPro"/>
</dbReference>
<dbReference type="FunFam" id="3.30.479.30:FF:000004">
    <property type="entry name" value="Putative membrane protease family, stomatin"/>
    <property type="match status" value="1"/>
</dbReference>
<proteinExistence type="inferred from homology"/>
<name>A0A387FRF6_9HYPH</name>
<dbReference type="AlphaFoldDB" id="A0A387FRF6"/>
<sequence length="380" mass="42490">MIFLDKILGRKRVLVKENERLVALHKGTILGIFGPGQQVLPNRRNSLDVFRYDLTSPVFASVYEKALFEKLPEVAEYHLTVFRTGVGEVAVIERDGAIYAILGPSQKLAVWTEAGPWKEMRVDTAQELAVDPVLARRLVLARKLEFLVNHAVLEGQVGLLFVDGTYVRTLEPGMHAFWNVGKALQVKIVDLKRQSLDVAGQELLTKDRVTIRVNISADYRVVDPVKAVGSVKDFADTLYRALQLAFRRTLGTMTLDQILERRVSINAEAAEKVREDMMAIGVEIADIELKDVILPGDMREILNQVVAAEKQAEANVIRRREETNATRSLLNTAKVMAEHPVMLRLKELEALEAIAGKVDNLTIHNGTSGLMNDLVKLRDI</sequence>
<dbReference type="OrthoDB" id="5501731at2"/>
<dbReference type="RefSeq" id="WP_120706325.1">
    <property type="nucleotide sequence ID" value="NZ_CP032694.1"/>
</dbReference>
<dbReference type="Gene3D" id="3.30.479.30">
    <property type="entry name" value="Band 7 domain"/>
    <property type="match status" value="1"/>
</dbReference>
<evidence type="ECO:0000256" key="2">
    <source>
        <dbReference type="ARBA" id="ARBA00008164"/>
    </source>
</evidence>
<dbReference type="GO" id="GO:0098552">
    <property type="term" value="C:side of membrane"/>
    <property type="evidence" value="ECO:0007669"/>
    <property type="project" value="UniProtKB-ARBA"/>
</dbReference>
<comment type="similarity">
    <text evidence="2">Belongs to the band 7/mec-2 family.</text>
</comment>
<dbReference type="PANTHER" id="PTHR10264">
    <property type="entry name" value="BAND 7 PROTEIN-RELATED"/>
    <property type="match status" value="1"/>
</dbReference>
<protein>
    <submittedName>
        <fullName evidence="4">Slipin family protein</fullName>
    </submittedName>
</protein>
<evidence type="ECO:0000256" key="1">
    <source>
        <dbReference type="ARBA" id="ARBA00004167"/>
    </source>
</evidence>
<dbReference type="InterPro" id="IPR036013">
    <property type="entry name" value="Band_7/SPFH_dom_sf"/>
</dbReference>
<dbReference type="InterPro" id="IPR001107">
    <property type="entry name" value="Band_7"/>
</dbReference>
<evidence type="ECO:0000313" key="4">
    <source>
        <dbReference type="EMBL" id="AYG61368.1"/>
    </source>
</evidence>
<dbReference type="PANTHER" id="PTHR10264:SF83">
    <property type="entry name" value="BLL5629 PROTEIN"/>
    <property type="match status" value="1"/>
</dbReference>
<accession>A0A387FRF6</accession>
<evidence type="ECO:0000313" key="5">
    <source>
        <dbReference type="Proteomes" id="UP000282195"/>
    </source>
</evidence>
<dbReference type="Pfam" id="PF01145">
    <property type="entry name" value="Band_7"/>
    <property type="match status" value="1"/>
</dbReference>
<keyword evidence="5" id="KW-1185">Reference proteome</keyword>
<gene>
    <name evidence="4" type="ORF">CCGE525_08410</name>
</gene>
<evidence type="ECO:0000259" key="3">
    <source>
        <dbReference type="SMART" id="SM00244"/>
    </source>
</evidence>
<dbReference type="SUPFAM" id="SSF117892">
    <property type="entry name" value="Band 7/SPFH domain"/>
    <property type="match status" value="1"/>
</dbReference>
<organism evidence="4 5">
    <name type="scientific">Rhizobium jaguaris</name>
    <dbReference type="NCBI Taxonomy" id="1312183"/>
    <lineage>
        <taxon>Bacteria</taxon>
        <taxon>Pseudomonadati</taxon>
        <taxon>Pseudomonadota</taxon>
        <taxon>Alphaproteobacteria</taxon>
        <taxon>Hyphomicrobiales</taxon>
        <taxon>Rhizobiaceae</taxon>
        <taxon>Rhizobium/Agrobacterium group</taxon>
        <taxon>Rhizobium</taxon>
    </lineage>
</organism>
<dbReference type="InterPro" id="IPR043202">
    <property type="entry name" value="Band-7_stomatin-like"/>
</dbReference>
<feature type="domain" description="Band 7" evidence="3">
    <location>
        <begin position="147"/>
        <end position="306"/>
    </location>
</feature>
<reference evidence="4 5" key="1">
    <citation type="submission" date="2018-10" db="EMBL/GenBank/DDBJ databases">
        <title>Rhizobium etli, R. leguminosarum and a new Rhizobium genospecies from Phaseolus dumosus.</title>
        <authorList>
            <person name="Ramirez-Puebla S.T."/>
            <person name="Rogel-Hernandez M.A."/>
            <person name="Guerrero G."/>
            <person name="Ormeno-Orrillo E."/>
            <person name="Martinez-Romero J.C."/>
            <person name="Negrete-Yankelevich S."/>
            <person name="Martinez-Romero E."/>
        </authorList>
    </citation>
    <scope>NUCLEOTIDE SEQUENCE [LARGE SCALE GENOMIC DNA]</scope>
    <source>
        <strain evidence="4 5">CCGE525</strain>
    </source>
</reference>